<organism evidence="1">
    <name type="scientific">Arundo donax</name>
    <name type="common">Giant reed</name>
    <name type="synonym">Donax arundinaceus</name>
    <dbReference type="NCBI Taxonomy" id="35708"/>
    <lineage>
        <taxon>Eukaryota</taxon>
        <taxon>Viridiplantae</taxon>
        <taxon>Streptophyta</taxon>
        <taxon>Embryophyta</taxon>
        <taxon>Tracheophyta</taxon>
        <taxon>Spermatophyta</taxon>
        <taxon>Magnoliopsida</taxon>
        <taxon>Liliopsida</taxon>
        <taxon>Poales</taxon>
        <taxon>Poaceae</taxon>
        <taxon>PACMAD clade</taxon>
        <taxon>Arundinoideae</taxon>
        <taxon>Arundineae</taxon>
        <taxon>Arundo</taxon>
    </lineage>
</organism>
<proteinExistence type="predicted"/>
<reference evidence="1" key="2">
    <citation type="journal article" date="2015" name="Data Brief">
        <title>Shoot transcriptome of the giant reed, Arundo donax.</title>
        <authorList>
            <person name="Barrero R.A."/>
            <person name="Guerrero F.D."/>
            <person name="Moolhuijzen P."/>
            <person name="Goolsby J.A."/>
            <person name="Tidwell J."/>
            <person name="Bellgard S.E."/>
            <person name="Bellgard M.I."/>
        </authorList>
    </citation>
    <scope>NUCLEOTIDE SEQUENCE</scope>
    <source>
        <tissue evidence="1">Shoot tissue taken approximately 20 cm above the soil surface</tissue>
    </source>
</reference>
<evidence type="ECO:0000313" key="1">
    <source>
        <dbReference type="EMBL" id="JAD38306.1"/>
    </source>
</evidence>
<sequence>MLGELNEFADVDA</sequence>
<protein>
    <submittedName>
        <fullName evidence="1">Uncharacterized protein</fullName>
    </submittedName>
</protein>
<name>A0A0A8ZHL4_ARUDO</name>
<reference evidence="1" key="1">
    <citation type="submission" date="2014-09" db="EMBL/GenBank/DDBJ databases">
        <authorList>
            <person name="Magalhaes I.L.F."/>
            <person name="Oliveira U."/>
            <person name="Santos F.R."/>
            <person name="Vidigal T.H.D.A."/>
            <person name="Brescovit A.D."/>
            <person name="Santos A.J."/>
        </authorList>
    </citation>
    <scope>NUCLEOTIDE SEQUENCE</scope>
    <source>
        <tissue evidence="1">Shoot tissue taken approximately 20 cm above the soil surface</tissue>
    </source>
</reference>
<dbReference type="EMBL" id="GBRH01259589">
    <property type="protein sequence ID" value="JAD38306.1"/>
    <property type="molecule type" value="Transcribed_RNA"/>
</dbReference>
<accession>A0A0A8ZHL4</accession>